<feature type="region of interest" description="Disordered" evidence="1">
    <location>
        <begin position="152"/>
        <end position="174"/>
    </location>
</feature>
<evidence type="ECO:0000256" key="2">
    <source>
        <dbReference type="SAM" id="SignalP"/>
    </source>
</evidence>
<feature type="chain" id="PRO_5002308108" description="Periplasmic heavy metal sensor" evidence="2">
    <location>
        <begin position="22"/>
        <end position="174"/>
    </location>
</feature>
<organism evidence="3 4">
    <name type="scientific">Tanticharoenia sakaeratensis NBRC 103193</name>
    <dbReference type="NCBI Taxonomy" id="1231623"/>
    <lineage>
        <taxon>Bacteria</taxon>
        <taxon>Pseudomonadati</taxon>
        <taxon>Pseudomonadota</taxon>
        <taxon>Alphaproteobacteria</taxon>
        <taxon>Acetobacterales</taxon>
        <taxon>Acetobacteraceae</taxon>
        <taxon>Tanticharoenia</taxon>
    </lineage>
</organism>
<reference evidence="3 4" key="1">
    <citation type="submission" date="2012-10" db="EMBL/GenBank/DDBJ databases">
        <title>Genome sequencing of Tanticharoenia sakaeratensis NBRC 103193.</title>
        <authorList>
            <person name="Azuma Y."/>
            <person name="Hadano H."/>
            <person name="Hirakawa H."/>
            <person name="Matsushita K."/>
        </authorList>
    </citation>
    <scope>NUCLEOTIDE SEQUENCE [LARGE SCALE GENOMIC DNA]</scope>
    <source>
        <strain evidence="3 4">NBRC 103193</strain>
    </source>
</reference>
<name>A0A0D6MKW3_9PROT</name>
<dbReference type="RefSeq" id="WP_048848662.1">
    <property type="nucleotide sequence ID" value="NZ_BALE01000016.1"/>
</dbReference>
<evidence type="ECO:0008006" key="5">
    <source>
        <dbReference type="Google" id="ProtNLM"/>
    </source>
</evidence>
<dbReference type="InterPro" id="IPR052211">
    <property type="entry name" value="Cpx_auxiliary_protein"/>
</dbReference>
<feature type="region of interest" description="Disordered" evidence="1">
    <location>
        <begin position="23"/>
        <end position="49"/>
    </location>
</feature>
<feature type="compositionally biased region" description="Gly residues" evidence="1">
    <location>
        <begin position="29"/>
        <end position="42"/>
    </location>
</feature>
<feature type="compositionally biased region" description="Basic and acidic residues" evidence="1">
    <location>
        <begin position="152"/>
        <end position="163"/>
    </location>
</feature>
<proteinExistence type="predicted"/>
<protein>
    <recommendedName>
        <fullName evidence="5">Periplasmic heavy metal sensor</fullName>
    </recommendedName>
</protein>
<dbReference type="Proteomes" id="UP000032679">
    <property type="component" value="Unassembled WGS sequence"/>
</dbReference>
<sequence>MFAKTVSMLGLLALTAAPAFAQGGPPGPGHHGGPGGGMGGHHGMMPMLPGVKLTDQQKSQMHAIFEADHGNGHGDWKQEKAIDSQIGDLLLQGGKIDRARLAGLIHQKDVIEEAHEQAWIDSAIKVHDILTPEQLSDARATRAKLDSLREQMHALMHDADDHGAPPPPEGPSPD</sequence>
<dbReference type="AlphaFoldDB" id="A0A0D6MKW3"/>
<dbReference type="PANTHER" id="PTHR38102">
    <property type="entry name" value="PERIPLASMIC CHAPERONE SPY"/>
    <property type="match status" value="1"/>
</dbReference>
<dbReference type="Gene3D" id="1.20.120.1490">
    <property type="match status" value="1"/>
</dbReference>
<dbReference type="PANTHER" id="PTHR38102:SF1">
    <property type="entry name" value="PERIPLASMIC CHAPERONE SPY"/>
    <property type="match status" value="1"/>
</dbReference>
<feature type="compositionally biased region" description="Pro residues" evidence="1">
    <location>
        <begin position="164"/>
        <end position="174"/>
    </location>
</feature>
<evidence type="ECO:0000256" key="1">
    <source>
        <dbReference type="SAM" id="MobiDB-lite"/>
    </source>
</evidence>
<comment type="caution">
    <text evidence="3">The sequence shown here is derived from an EMBL/GenBank/DDBJ whole genome shotgun (WGS) entry which is preliminary data.</text>
</comment>
<gene>
    <name evidence="3" type="ORF">Tasa_016_025</name>
</gene>
<evidence type="ECO:0000313" key="4">
    <source>
        <dbReference type="Proteomes" id="UP000032679"/>
    </source>
</evidence>
<keyword evidence="4" id="KW-1185">Reference proteome</keyword>
<dbReference type="STRING" id="1231623.Tasa_016_025"/>
<keyword evidence="2" id="KW-0732">Signal</keyword>
<feature type="signal peptide" evidence="2">
    <location>
        <begin position="1"/>
        <end position="21"/>
    </location>
</feature>
<accession>A0A0D6MKW3</accession>
<evidence type="ECO:0000313" key="3">
    <source>
        <dbReference type="EMBL" id="GAN54105.1"/>
    </source>
</evidence>
<dbReference type="EMBL" id="BALE01000016">
    <property type="protein sequence ID" value="GAN54105.1"/>
    <property type="molecule type" value="Genomic_DNA"/>
</dbReference>
<dbReference type="OrthoDB" id="7223935at2"/>